<evidence type="ECO:0000256" key="4">
    <source>
        <dbReference type="ARBA" id="ARBA00023002"/>
    </source>
</evidence>
<comment type="cofactor">
    <cofactor evidence="1">
        <name>Mo-bis(molybdopterin guanine dinucleotide)</name>
        <dbReference type="ChEBI" id="CHEBI:60539"/>
    </cofactor>
</comment>
<dbReference type="InterPro" id="IPR006656">
    <property type="entry name" value="Mopterin_OxRdtase"/>
</dbReference>
<evidence type="ECO:0000313" key="8">
    <source>
        <dbReference type="EMBL" id="MDQ0252915.1"/>
    </source>
</evidence>
<dbReference type="Pfam" id="PF04879">
    <property type="entry name" value="Molybdop_Fe4S4"/>
    <property type="match status" value="1"/>
</dbReference>
<evidence type="ECO:0000259" key="7">
    <source>
        <dbReference type="PROSITE" id="PS51669"/>
    </source>
</evidence>
<keyword evidence="2" id="KW-0004">4Fe-4S</keyword>
<sequence>MADVHKELKEVETICSFCGTGCGLIVQVQDEKIAKVVGAKENPSSHGETCVKGSQGWRYVYSDRRLRHPWIRKNGKLVPSTWEEALDTIALKFNNLKENHGPDALGCFSSSRSSNELNYLAAKFMRTIIGTNNIDSCNRT</sequence>
<dbReference type="PROSITE" id="PS51669">
    <property type="entry name" value="4FE4S_MOW_BIS_MGD"/>
    <property type="match status" value="1"/>
</dbReference>
<reference evidence="8 9" key="1">
    <citation type="submission" date="2023-07" db="EMBL/GenBank/DDBJ databases">
        <title>Genomic Encyclopedia of Type Strains, Phase IV (KMG-IV): sequencing the most valuable type-strain genomes for metagenomic binning, comparative biology and taxonomic classification.</title>
        <authorList>
            <person name="Goeker M."/>
        </authorList>
    </citation>
    <scope>NUCLEOTIDE SEQUENCE [LARGE SCALE GENOMIC DNA]</scope>
    <source>
        <strain evidence="8 9">DSM 9768</strain>
    </source>
</reference>
<accession>A0ABT9ZNU4</accession>
<keyword evidence="3" id="KW-0479">Metal-binding</keyword>
<dbReference type="SMART" id="SM00926">
    <property type="entry name" value="Molybdop_Fe4S4"/>
    <property type="match status" value="1"/>
</dbReference>
<dbReference type="Proteomes" id="UP001230005">
    <property type="component" value="Unassembled WGS sequence"/>
</dbReference>
<dbReference type="Gene3D" id="3.40.50.740">
    <property type="match status" value="1"/>
</dbReference>
<organism evidence="8 9">
    <name type="scientific">Evansella vedderi</name>
    <dbReference type="NCBI Taxonomy" id="38282"/>
    <lineage>
        <taxon>Bacteria</taxon>
        <taxon>Bacillati</taxon>
        <taxon>Bacillota</taxon>
        <taxon>Bacilli</taxon>
        <taxon>Bacillales</taxon>
        <taxon>Bacillaceae</taxon>
        <taxon>Evansella</taxon>
    </lineage>
</organism>
<evidence type="ECO:0000256" key="1">
    <source>
        <dbReference type="ARBA" id="ARBA00001942"/>
    </source>
</evidence>
<evidence type="ECO:0000256" key="3">
    <source>
        <dbReference type="ARBA" id="ARBA00022723"/>
    </source>
</evidence>
<evidence type="ECO:0000313" key="9">
    <source>
        <dbReference type="Proteomes" id="UP001230005"/>
    </source>
</evidence>
<evidence type="ECO:0000256" key="6">
    <source>
        <dbReference type="ARBA" id="ARBA00023014"/>
    </source>
</evidence>
<dbReference type="SUPFAM" id="SSF53706">
    <property type="entry name" value="Formate dehydrogenase/DMSO reductase, domains 1-3"/>
    <property type="match status" value="1"/>
</dbReference>
<evidence type="ECO:0000256" key="5">
    <source>
        <dbReference type="ARBA" id="ARBA00023004"/>
    </source>
</evidence>
<comment type="caution">
    <text evidence="8">The sequence shown here is derived from an EMBL/GenBank/DDBJ whole genome shotgun (WGS) entry which is preliminary data.</text>
</comment>
<dbReference type="PANTHER" id="PTHR43105:SF14">
    <property type="entry name" value="FORMATE DEHYDROGENASE H"/>
    <property type="match status" value="1"/>
</dbReference>
<keyword evidence="9" id="KW-1185">Reference proteome</keyword>
<dbReference type="Pfam" id="PF00384">
    <property type="entry name" value="Molybdopterin"/>
    <property type="match status" value="1"/>
</dbReference>
<keyword evidence="4" id="KW-0560">Oxidoreductase</keyword>
<dbReference type="EMBL" id="JAUSUG010000001">
    <property type="protein sequence ID" value="MDQ0252915.1"/>
    <property type="molecule type" value="Genomic_DNA"/>
</dbReference>
<dbReference type="PANTHER" id="PTHR43105">
    <property type="entry name" value="RESPIRATORY NITRATE REDUCTASE"/>
    <property type="match status" value="1"/>
</dbReference>
<dbReference type="InterPro" id="IPR027467">
    <property type="entry name" value="MopterinOxRdtase_cofactor_BS"/>
</dbReference>
<protein>
    <submittedName>
        <fullName evidence="8">Molibdopterin-dependent oxidoreductase YjgC</fullName>
    </submittedName>
</protein>
<feature type="domain" description="4Fe-4S Mo/W bis-MGD-type" evidence="7">
    <location>
        <begin position="8"/>
        <end position="64"/>
    </location>
</feature>
<evidence type="ECO:0000256" key="2">
    <source>
        <dbReference type="ARBA" id="ARBA00022485"/>
    </source>
</evidence>
<dbReference type="InterPro" id="IPR050123">
    <property type="entry name" value="Prok_molybdopt-oxidoreductase"/>
</dbReference>
<dbReference type="PROSITE" id="PS00551">
    <property type="entry name" value="MOLYBDOPTERIN_PROK_1"/>
    <property type="match status" value="1"/>
</dbReference>
<dbReference type="Gene3D" id="2.20.25.90">
    <property type="entry name" value="ADC-like domains"/>
    <property type="match status" value="1"/>
</dbReference>
<name>A0ABT9ZNU4_9BACI</name>
<dbReference type="InterPro" id="IPR006963">
    <property type="entry name" value="Mopterin_OxRdtase_4Fe-4S_dom"/>
</dbReference>
<proteinExistence type="predicted"/>
<gene>
    <name evidence="8" type="ORF">J2S74_000287</name>
</gene>
<keyword evidence="5" id="KW-0408">Iron</keyword>
<keyword evidence="6" id="KW-0411">Iron-sulfur</keyword>